<protein>
    <recommendedName>
        <fullName evidence="3">Tetratricopeptide repeat protein</fullName>
    </recommendedName>
</protein>
<dbReference type="Proteomes" id="UP000321595">
    <property type="component" value="Chromosome"/>
</dbReference>
<dbReference type="Gene3D" id="1.25.40.10">
    <property type="entry name" value="Tetratricopeptide repeat domain"/>
    <property type="match status" value="2"/>
</dbReference>
<evidence type="ECO:0000313" key="1">
    <source>
        <dbReference type="EMBL" id="QED26220.1"/>
    </source>
</evidence>
<dbReference type="RefSeq" id="WP_146957478.1">
    <property type="nucleotide sequence ID" value="NZ_CP042467.1"/>
</dbReference>
<dbReference type="EMBL" id="CP042467">
    <property type="protein sequence ID" value="QED26220.1"/>
    <property type="molecule type" value="Genomic_DNA"/>
</dbReference>
<name>A0A5B8XKA0_9DELT</name>
<evidence type="ECO:0008006" key="3">
    <source>
        <dbReference type="Google" id="ProtNLM"/>
    </source>
</evidence>
<organism evidence="1 2">
    <name type="scientific">Microvenator marinus</name>
    <dbReference type="NCBI Taxonomy" id="2600177"/>
    <lineage>
        <taxon>Bacteria</taxon>
        <taxon>Deltaproteobacteria</taxon>
        <taxon>Bradymonadales</taxon>
        <taxon>Microvenatoraceae</taxon>
        <taxon>Microvenator</taxon>
    </lineage>
</organism>
<evidence type="ECO:0000313" key="2">
    <source>
        <dbReference type="Proteomes" id="UP000321595"/>
    </source>
</evidence>
<gene>
    <name evidence="1" type="ORF">FRD01_02885</name>
</gene>
<proteinExistence type="predicted"/>
<dbReference type="KEGG" id="bbae:FRD01_02885"/>
<accession>A0A5B8XKA0</accession>
<dbReference type="InterPro" id="IPR011990">
    <property type="entry name" value="TPR-like_helical_dom_sf"/>
</dbReference>
<sequence length="350" mass="40490">MRLDRTQWKIQALTALFVLSTGACSVNRPSEQWENDVLEAQTQLDRGTLKDLKPLEDAVQSAPDEPRKRWAIRQLAERLLEEKDNEAAEKYLLALTEPPIIDPHGAWAMYQRSLLQKSKGNDRESLSRLFATILKYPNEIPAEWALEDLKKRYLASESFEGWDAVLKRMYPWIQASMLAENLLFERGRNYDVNLRDPDRAMKVYAQIWADHPEEALADDAIWEIAQIQARVQNWNAAIHNFMILTESGESSWFVGTYNSQWLDDAILEVAHAWVHLGEHEKASQWFLRFVDEYSDSLRAPYALWLGAECYRLMGADEHHLSLMKRLTREYPDSKWARRASARLGPGGGDD</sequence>
<dbReference type="AlphaFoldDB" id="A0A5B8XKA0"/>
<reference evidence="1 2" key="1">
    <citation type="submission" date="2019-08" db="EMBL/GenBank/DDBJ databases">
        <authorList>
            <person name="Liang Q."/>
        </authorList>
    </citation>
    <scope>NUCLEOTIDE SEQUENCE [LARGE SCALE GENOMIC DNA]</scope>
    <source>
        <strain evidence="1 2">V1718</strain>
    </source>
</reference>
<dbReference type="OrthoDB" id="5498988at2"/>
<dbReference type="PROSITE" id="PS51257">
    <property type="entry name" value="PROKAR_LIPOPROTEIN"/>
    <property type="match status" value="1"/>
</dbReference>
<dbReference type="SUPFAM" id="SSF48452">
    <property type="entry name" value="TPR-like"/>
    <property type="match status" value="1"/>
</dbReference>
<keyword evidence="2" id="KW-1185">Reference proteome</keyword>